<sequence length="50" mass="5747">MYMRAGKKCFGWGIAPEAEKRQEGGNRRHFTANPPPFTIFRKAGIMFKSE</sequence>
<evidence type="ECO:0000313" key="2">
    <source>
        <dbReference type="Proteomes" id="UP000075288"/>
    </source>
</evidence>
<comment type="caution">
    <text evidence="1">The sequence shown here is derived from an EMBL/GenBank/DDBJ whole genome shotgun (WGS) entry which is preliminary data.</text>
</comment>
<evidence type="ECO:0000313" key="1">
    <source>
        <dbReference type="EMBL" id="KYC64159.1"/>
    </source>
</evidence>
<dbReference type="AlphaFoldDB" id="A0A150K3N6"/>
<name>A0A150K3N6_HEYCO</name>
<reference evidence="1 2" key="1">
    <citation type="submission" date="2016-01" db="EMBL/GenBank/DDBJ databases">
        <title>Genome Sequences of Twelve Sporeforming Bacillus Species Isolated from Foods.</title>
        <authorList>
            <person name="Berendsen E.M."/>
            <person name="Wells-Bennik M.H."/>
            <person name="Krawcyk A.O."/>
            <person name="De Jong A."/>
            <person name="Holsappel S."/>
            <person name="Eijlander R.T."/>
            <person name="Kuipers O.P."/>
        </authorList>
    </citation>
    <scope>NUCLEOTIDE SEQUENCE [LARGE SCALE GENOMIC DNA]</scope>
    <source>
        <strain evidence="1 2">B4098</strain>
    </source>
</reference>
<dbReference type="Proteomes" id="UP000075288">
    <property type="component" value="Unassembled WGS sequence"/>
</dbReference>
<protein>
    <submittedName>
        <fullName evidence="1">Uncharacterized protein</fullName>
    </submittedName>
</protein>
<accession>A0A150K3N6</accession>
<proteinExistence type="predicted"/>
<dbReference type="PATRIC" id="fig|1398.26.peg.2250"/>
<organism evidence="1 2">
    <name type="scientific">Heyndrickxia coagulans</name>
    <name type="common">Weizmannia coagulans</name>
    <dbReference type="NCBI Taxonomy" id="1398"/>
    <lineage>
        <taxon>Bacteria</taxon>
        <taxon>Bacillati</taxon>
        <taxon>Bacillota</taxon>
        <taxon>Bacilli</taxon>
        <taxon>Bacillales</taxon>
        <taxon>Bacillaceae</taxon>
        <taxon>Heyndrickxia</taxon>
    </lineage>
</organism>
<dbReference type="EMBL" id="LQYG01000032">
    <property type="protein sequence ID" value="KYC64159.1"/>
    <property type="molecule type" value="Genomic_DNA"/>
</dbReference>
<gene>
    <name evidence="1" type="ORF">B4098_2767</name>
</gene>